<dbReference type="Proteomes" id="UP000219994">
    <property type="component" value="Unassembled WGS sequence"/>
</dbReference>
<feature type="compositionally biased region" description="Basic and acidic residues" evidence="1">
    <location>
        <begin position="105"/>
        <end position="126"/>
    </location>
</feature>
<evidence type="ECO:0008006" key="4">
    <source>
        <dbReference type="Google" id="ProtNLM"/>
    </source>
</evidence>
<protein>
    <recommendedName>
        <fullName evidence="4">L-rhamnose mutarotase</fullName>
    </recommendedName>
</protein>
<name>A0A2A6FPR2_9MICO</name>
<dbReference type="SUPFAM" id="SSF54909">
    <property type="entry name" value="Dimeric alpha+beta barrel"/>
    <property type="match status" value="1"/>
</dbReference>
<reference evidence="3" key="1">
    <citation type="submission" date="2017-03" db="EMBL/GenBank/DDBJ databases">
        <authorList>
            <person name="Lund M.B."/>
        </authorList>
    </citation>
    <scope>NUCLEOTIDE SEQUENCE [LARGE SCALE GENOMIC DNA]</scope>
</reference>
<gene>
    <name evidence="2" type="ORF">B5766_09705</name>
</gene>
<evidence type="ECO:0000313" key="2">
    <source>
        <dbReference type="EMBL" id="PDQ34729.1"/>
    </source>
</evidence>
<feature type="region of interest" description="Disordered" evidence="1">
    <location>
        <begin position="93"/>
        <end position="137"/>
    </location>
</feature>
<dbReference type="AlphaFoldDB" id="A0A2A6FPR2"/>
<dbReference type="InterPro" id="IPR011008">
    <property type="entry name" value="Dimeric_a/b-barrel"/>
</dbReference>
<organism evidence="2 3">
    <name type="scientific">Candidatus Lumbricidiphila eiseniae</name>
    <dbReference type="NCBI Taxonomy" id="1969409"/>
    <lineage>
        <taxon>Bacteria</taxon>
        <taxon>Bacillati</taxon>
        <taxon>Actinomycetota</taxon>
        <taxon>Actinomycetes</taxon>
        <taxon>Micrococcales</taxon>
        <taxon>Microbacteriaceae</taxon>
        <taxon>Candidatus Lumbricidiphila</taxon>
    </lineage>
</organism>
<dbReference type="EMBL" id="NAEP01000046">
    <property type="protein sequence ID" value="PDQ34729.1"/>
    <property type="molecule type" value="Genomic_DNA"/>
</dbReference>
<dbReference type="InterPro" id="IPR008000">
    <property type="entry name" value="Rham/fucose_mutarotase"/>
</dbReference>
<sequence>MRYALHSTIRPGQIAGYIREHARIPDDLREVFDRVGIGEWVIWRSGDRLFHLVECDDLPTALAAVEAEPANERWQARIGAFVAEFFDAEGNHTGTPLQEVWSLSEQRRADLRPHESKQQAPDRADGLTRSTDSASKV</sequence>
<feature type="compositionally biased region" description="Polar residues" evidence="1">
    <location>
        <begin position="93"/>
        <end position="104"/>
    </location>
</feature>
<evidence type="ECO:0000256" key="1">
    <source>
        <dbReference type="SAM" id="MobiDB-lite"/>
    </source>
</evidence>
<accession>A0A2A6FPR2</accession>
<dbReference type="Pfam" id="PF05336">
    <property type="entry name" value="rhaM"/>
    <property type="match status" value="1"/>
</dbReference>
<proteinExistence type="predicted"/>
<feature type="compositionally biased region" description="Polar residues" evidence="1">
    <location>
        <begin position="128"/>
        <end position="137"/>
    </location>
</feature>
<dbReference type="GO" id="GO:0016857">
    <property type="term" value="F:racemase and epimerase activity, acting on carbohydrates and derivatives"/>
    <property type="evidence" value="ECO:0007669"/>
    <property type="project" value="InterPro"/>
</dbReference>
<evidence type="ECO:0000313" key="3">
    <source>
        <dbReference type="Proteomes" id="UP000219994"/>
    </source>
</evidence>
<dbReference type="Gene3D" id="3.30.70.100">
    <property type="match status" value="1"/>
</dbReference>
<comment type="caution">
    <text evidence="2">The sequence shown here is derived from an EMBL/GenBank/DDBJ whole genome shotgun (WGS) entry which is preliminary data.</text>
</comment>